<organism evidence="1 2">
    <name type="scientific">Aneurinibacillus soli</name>
    <dbReference type="NCBI Taxonomy" id="1500254"/>
    <lineage>
        <taxon>Bacteria</taxon>
        <taxon>Bacillati</taxon>
        <taxon>Bacillota</taxon>
        <taxon>Bacilli</taxon>
        <taxon>Bacillales</taxon>
        <taxon>Paenibacillaceae</taxon>
        <taxon>Aneurinibacillus group</taxon>
        <taxon>Aneurinibacillus</taxon>
    </lineage>
</organism>
<dbReference type="KEGG" id="asoc:CB4_00298"/>
<accession>A0A0U5AQW9</accession>
<gene>
    <name evidence="1" type="ORF">CB4_00298</name>
</gene>
<dbReference type="RefSeq" id="WP_096463260.1">
    <property type="nucleotide sequence ID" value="NZ_AP017312.1"/>
</dbReference>
<dbReference type="InterPro" id="IPR020115">
    <property type="entry name" value="Fin"/>
</dbReference>
<dbReference type="EMBL" id="AP017312">
    <property type="protein sequence ID" value="BAU26193.1"/>
    <property type="molecule type" value="Genomic_DNA"/>
</dbReference>
<protein>
    <submittedName>
        <fullName evidence="1">Uncharacterized protein</fullName>
    </submittedName>
</protein>
<dbReference type="Pfam" id="PF10955">
    <property type="entry name" value="Fin"/>
    <property type="match status" value="1"/>
</dbReference>
<sequence>MTIRYICPHCNAIHAVVTHPDATEQRLGFDSLTETERKHIISYEANGDMIASVTCEFCSEAIERYPELAYPLQ</sequence>
<dbReference type="GO" id="GO:0010468">
    <property type="term" value="P:regulation of gene expression"/>
    <property type="evidence" value="ECO:0007669"/>
    <property type="project" value="InterPro"/>
</dbReference>
<evidence type="ECO:0000313" key="1">
    <source>
        <dbReference type="EMBL" id="BAU26193.1"/>
    </source>
</evidence>
<evidence type="ECO:0000313" key="2">
    <source>
        <dbReference type="Proteomes" id="UP000217696"/>
    </source>
</evidence>
<keyword evidence="2" id="KW-1185">Reference proteome</keyword>
<dbReference type="AlphaFoldDB" id="A0A0U5AQW9"/>
<proteinExistence type="predicted"/>
<dbReference type="OrthoDB" id="2084556at2"/>
<name>A0A0U5AQW9_9BACL</name>
<reference evidence="1 2" key="1">
    <citation type="submission" date="2015-12" db="EMBL/GenBank/DDBJ databases">
        <title>Genome sequence of Aneurinibacillus soli.</title>
        <authorList>
            <person name="Lee J.S."/>
            <person name="Lee K.C."/>
            <person name="Kim K.K."/>
            <person name="Lee B.W."/>
        </authorList>
    </citation>
    <scope>NUCLEOTIDE SEQUENCE [LARGE SCALE GENOMIC DNA]</scope>
    <source>
        <strain evidence="1 2">CB4</strain>
    </source>
</reference>
<dbReference type="Proteomes" id="UP000217696">
    <property type="component" value="Chromosome"/>
</dbReference>